<dbReference type="AlphaFoldDB" id="A0A6C0C329"/>
<name>A0A6C0C329_9ZZZZ</name>
<evidence type="ECO:0000313" key="1">
    <source>
        <dbReference type="EMBL" id="QHS98712.1"/>
    </source>
</evidence>
<sequence>MDLKYKDKVFLLKSLPKVELCYEKKIYNTVQEADVYLIIPKGLKYFLWFKTFKNKNCCFLLQLSKNKKTIANIEIYNCCFNPILCSGNGTLFYGTIIQKEVSFFNIEDIFYFKGHDIRYYNIIKKINETNYILNNFIKHRVYSENDIVLGMPITTTEYSKIQKYLKSLPYNIYSIQHRFLNNRCRYNEIINNTFDEIKTFLIKPTVNTDIYQLYFLNNNEQEKHTMAFVNTYKLSVYMNTLFRNIRENNNLDLIEESEDEEDFENTNIDKNVYLEKKIKFKCVYNRKYKLWIPLEISKEKIASKKDIFSIEKK</sequence>
<proteinExistence type="predicted"/>
<organism evidence="1">
    <name type="scientific">viral metagenome</name>
    <dbReference type="NCBI Taxonomy" id="1070528"/>
    <lineage>
        <taxon>unclassified sequences</taxon>
        <taxon>metagenomes</taxon>
        <taxon>organismal metagenomes</taxon>
    </lineage>
</organism>
<evidence type="ECO:0008006" key="2">
    <source>
        <dbReference type="Google" id="ProtNLM"/>
    </source>
</evidence>
<protein>
    <recommendedName>
        <fullName evidence="2">mRNA capping enzyme adenylation domain-containing protein</fullName>
    </recommendedName>
</protein>
<accession>A0A6C0C329</accession>
<reference evidence="1" key="1">
    <citation type="journal article" date="2020" name="Nature">
        <title>Giant virus diversity and host interactions through global metagenomics.</title>
        <authorList>
            <person name="Schulz F."/>
            <person name="Roux S."/>
            <person name="Paez-Espino D."/>
            <person name="Jungbluth S."/>
            <person name="Walsh D.A."/>
            <person name="Denef V.J."/>
            <person name="McMahon K.D."/>
            <person name="Konstantinidis K.T."/>
            <person name="Eloe-Fadrosh E.A."/>
            <person name="Kyrpides N.C."/>
            <person name="Woyke T."/>
        </authorList>
    </citation>
    <scope>NUCLEOTIDE SEQUENCE</scope>
    <source>
        <strain evidence="1">GVMAG-M-3300020185-18</strain>
    </source>
</reference>
<dbReference type="EMBL" id="MN739321">
    <property type="protein sequence ID" value="QHS98712.1"/>
    <property type="molecule type" value="Genomic_DNA"/>
</dbReference>